<dbReference type="InterPro" id="IPR029016">
    <property type="entry name" value="GAF-like_dom_sf"/>
</dbReference>
<reference evidence="2 3" key="1">
    <citation type="submission" date="2022-10" db="EMBL/GenBank/DDBJ databases">
        <title>Comparative genomic analysis of Cohnella hashimotonis sp. nov., isolated from the International Space Station.</title>
        <authorList>
            <person name="Simpson A."/>
            <person name="Venkateswaran K."/>
        </authorList>
    </citation>
    <scope>NUCLEOTIDE SEQUENCE [LARGE SCALE GENOMIC DNA]</scope>
    <source>
        <strain evidence="2 3">DSM 18997</strain>
    </source>
</reference>
<proteinExistence type="predicted"/>
<dbReference type="Pfam" id="PF13185">
    <property type="entry name" value="GAF_2"/>
    <property type="match status" value="1"/>
</dbReference>
<dbReference type="Proteomes" id="UP001153387">
    <property type="component" value="Unassembled WGS sequence"/>
</dbReference>
<dbReference type="SUPFAM" id="SSF55781">
    <property type="entry name" value="GAF domain-like"/>
    <property type="match status" value="1"/>
</dbReference>
<keyword evidence="3" id="KW-1185">Reference proteome</keyword>
<evidence type="ECO:0000313" key="2">
    <source>
        <dbReference type="EMBL" id="MDG0792600.1"/>
    </source>
</evidence>
<feature type="domain" description="GAF" evidence="1">
    <location>
        <begin position="25"/>
        <end position="176"/>
    </location>
</feature>
<gene>
    <name evidence="2" type="ORF">OMP38_18240</name>
</gene>
<evidence type="ECO:0000259" key="1">
    <source>
        <dbReference type="SMART" id="SM00065"/>
    </source>
</evidence>
<dbReference type="EMBL" id="JAPDHZ010000003">
    <property type="protein sequence ID" value="MDG0792600.1"/>
    <property type="molecule type" value="Genomic_DNA"/>
</dbReference>
<dbReference type="RefSeq" id="WP_277566380.1">
    <property type="nucleotide sequence ID" value="NZ_JAPDHZ010000003.1"/>
</dbReference>
<dbReference type="SMART" id="SM00065">
    <property type="entry name" value="GAF"/>
    <property type="match status" value="1"/>
</dbReference>
<protein>
    <submittedName>
        <fullName evidence="2">GAF domain-containing protein</fullName>
    </submittedName>
</protein>
<dbReference type="Gene3D" id="3.30.450.40">
    <property type="match status" value="1"/>
</dbReference>
<sequence length="229" mass="25250">MAKEPHLHELITLKTIAEKLNQMNELQPLLGEVLESLLALTGLTTGWIYVESGPRQFRLAADRRLPQALSLDDKLPMQGNYCWCLKRYAADELPGAVNILSCKRIEMAIRDSTGDTEGITHHATVPLRAGSRQFGVLNVAAPGKTRFDDEELALLESVAYQIGSAVERVQLYEAERRRSAHFAQLGELGRAIAAAEGGALRDAARDADRGGTRNALRMAVRRHDRPGRS</sequence>
<dbReference type="InterPro" id="IPR003018">
    <property type="entry name" value="GAF"/>
</dbReference>
<name>A0A9X4KN32_9BACL</name>
<organism evidence="2 3">
    <name type="scientific">Cohnella ginsengisoli</name>
    <dbReference type="NCBI Taxonomy" id="425004"/>
    <lineage>
        <taxon>Bacteria</taxon>
        <taxon>Bacillati</taxon>
        <taxon>Bacillota</taxon>
        <taxon>Bacilli</taxon>
        <taxon>Bacillales</taxon>
        <taxon>Paenibacillaceae</taxon>
        <taxon>Cohnella</taxon>
    </lineage>
</organism>
<evidence type="ECO:0000313" key="3">
    <source>
        <dbReference type="Proteomes" id="UP001153387"/>
    </source>
</evidence>
<comment type="caution">
    <text evidence="2">The sequence shown here is derived from an EMBL/GenBank/DDBJ whole genome shotgun (WGS) entry which is preliminary data.</text>
</comment>
<accession>A0A9X4KN32</accession>
<dbReference type="AlphaFoldDB" id="A0A9X4KN32"/>